<evidence type="ECO:0000313" key="2">
    <source>
        <dbReference type="Proteomes" id="UP001148737"/>
    </source>
</evidence>
<dbReference type="EMBL" id="JANAKD010000749">
    <property type="protein sequence ID" value="KAJ3489197.1"/>
    <property type="molecule type" value="Genomic_DNA"/>
</dbReference>
<keyword evidence="2" id="KW-1185">Reference proteome</keyword>
<organism evidence="1 2">
    <name type="scientific">Lecanicillium saksenae</name>
    <dbReference type="NCBI Taxonomy" id="468837"/>
    <lineage>
        <taxon>Eukaryota</taxon>
        <taxon>Fungi</taxon>
        <taxon>Dikarya</taxon>
        <taxon>Ascomycota</taxon>
        <taxon>Pezizomycotina</taxon>
        <taxon>Sordariomycetes</taxon>
        <taxon>Hypocreomycetidae</taxon>
        <taxon>Hypocreales</taxon>
        <taxon>Cordycipitaceae</taxon>
        <taxon>Lecanicillium</taxon>
    </lineage>
</organism>
<accession>A0ACC1QSG2</accession>
<comment type="caution">
    <text evidence="1">The sequence shown here is derived from an EMBL/GenBank/DDBJ whole genome shotgun (WGS) entry which is preliminary data.</text>
</comment>
<protein>
    <submittedName>
        <fullName evidence="1">Uncharacterized protein</fullName>
    </submittedName>
</protein>
<proteinExistence type="predicted"/>
<dbReference type="Proteomes" id="UP001148737">
    <property type="component" value="Unassembled WGS sequence"/>
</dbReference>
<sequence length="128" mass="14366">MGDTPFEPTKAKIEARARDARRVLRDIAGLDSDNHIVVVTHGAFLHFLTDEFQDISNGNATSWKNCEYRSYQFADPTGADDGAAIVETDESWQRRRGDKPRLSQHDLDELRTIAQGRIVPKLKASANL</sequence>
<evidence type="ECO:0000313" key="1">
    <source>
        <dbReference type="EMBL" id="KAJ3489197.1"/>
    </source>
</evidence>
<reference evidence="1" key="1">
    <citation type="submission" date="2022-07" db="EMBL/GenBank/DDBJ databases">
        <title>Genome Sequence of Lecanicillium saksenae.</title>
        <authorList>
            <person name="Buettner E."/>
        </authorList>
    </citation>
    <scope>NUCLEOTIDE SEQUENCE</scope>
    <source>
        <strain evidence="1">VT-O1</strain>
    </source>
</reference>
<name>A0ACC1QSG2_9HYPO</name>
<gene>
    <name evidence="1" type="ORF">NLG97_g6048</name>
</gene>